<proteinExistence type="predicted"/>
<dbReference type="Pfam" id="PF13377">
    <property type="entry name" value="Peripla_BP_3"/>
    <property type="match status" value="1"/>
</dbReference>
<evidence type="ECO:0000256" key="3">
    <source>
        <dbReference type="ARBA" id="ARBA00023163"/>
    </source>
</evidence>
<keyword evidence="2" id="KW-0238">DNA-binding</keyword>
<dbReference type="Gene3D" id="1.10.260.40">
    <property type="entry name" value="lambda repressor-like DNA-binding domains"/>
    <property type="match status" value="1"/>
</dbReference>
<dbReference type="Gene3D" id="3.40.50.2300">
    <property type="match status" value="2"/>
</dbReference>
<evidence type="ECO:0000256" key="1">
    <source>
        <dbReference type="ARBA" id="ARBA00023015"/>
    </source>
</evidence>
<keyword evidence="3" id="KW-0804">Transcription</keyword>
<dbReference type="InterPro" id="IPR028082">
    <property type="entry name" value="Peripla_BP_I"/>
</dbReference>
<comment type="caution">
    <text evidence="5">The sequence shown here is derived from an EMBL/GenBank/DDBJ whole genome shotgun (WGS) entry which is preliminary data.</text>
</comment>
<evidence type="ECO:0000259" key="4">
    <source>
        <dbReference type="PROSITE" id="PS50932"/>
    </source>
</evidence>
<dbReference type="SMART" id="SM00354">
    <property type="entry name" value="HTH_LACI"/>
    <property type="match status" value="1"/>
</dbReference>
<dbReference type="SUPFAM" id="SSF53822">
    <property type="entry name" value="Periplasmic binding protein-like I"/>
    <property type="match status" value="1"/>
</dbReference>
<dbReference type="PROSITE" id="PS50932">
    <property type="entry name" value="HTH_LACI_2"/>
    <property type="match status" value="1"/>
</dbReference>
<reference evidence="5" key="2">
    <citation type="journal article" date="2018" name="ISME J.">
        <title>A dynamic microbial community with high functional redundancy inhabits the cold, oxic subseafloor aquifer.</title>
        <authorList>
            <person name="Tully B.J."/>
            <person name="Wheat C.G."/>
            <person name="Glazer B.T."/>
            <person name="Huber J.A."/>
        </authorList>
    </citation>
    <scope>NUCLEOTIDE SEQUENCE</scope>
    <source>
        <strain evidence="5">NORP83</strain>
    </source>
</reference>
<dbReference type="InterPro" id="IPR046335">
    <property type="entry name" value="LacI/GalR-like_sensor"/>
</dbReference>
<organism evidence="5">
    <name type="scientific">OCS116 cluster bacterium</name>
    <dbReference type="NCBI Taxonomy" id="2030921"/>
    <lineage>
        <taxon>Bacteria</taxon>
        <taxon>Pseudomonadati</taxon>
        <taxon>Pseudomonadota</taxon>
        <taxon>Alphaproteobacteria</taxon>
        <taxon>OCS116 cluster</taxon>
    </lineage>
</organism>
<reference key="1">
    <citation type="submission" date="2017-08" db="EMBL/GenBank/DDBJ databases">
        <title>A dynamic microbial community with high functional redundancy inhabits the cold, oxic subseafloor aquifer.</title>
        <authorList>
            <person name="Tully B.J."/>
            <person name="Wheat C.G."/>
            <person name="Glazer B.T."/>
            <person name="Huber J.A."/>
        </authorList>
    </citation>
    <scope>NUCLEOTIDE SEQUENCE [LARGE SCALE GENOMIC DNA]</scope>
</reference>
<keyword evidence="1" id="KW-0805">Transcription regulation</keyword>
<dbReference type="PANTHER" id="PTHR30146:SF109">
    <property type="entry name" value="HTH-TYPE TRANSCRIPTIONAL REGULATOR GALS"/>
    <property type="match status" value="1"/>
</dbReference>
<dbReference type="PANTHER" id="PTHR30146">
    <property type="entry name" value="LACI-RELATED TRANSCRIPTIONAL REPRESSOR"/>
    <property type="match status" value="1"/>
</dbReference>
<dbReference type="InterPro" id="IPR010982">
    <property type="entry name" value="Lambda_DNA-bd_dom_sf"/>
</dbReference>
<dbReference type="AlphaFoldDB" id="A0A2A4YXT5"/>
<dbReference type="GO" id="GO:0003700">
    <property type="term" value="F:DNA-binding transcription factor activity"/>
    <property type="evidence" value="ECO:0007669"/>
    <property type="project" value="TreeGrafter"/>
</dbReference>
<gene>
    <name evidence="5" type="ORF">COB13_11680</name>
</gene>
<protein>
    <submittedName>
        <fullName evidence="5">LacI family transcriptional regulator</fullName>
    </submittedName>
</protein>
<dbReference type="CDD" id="cd20010">
    <property type="entry name" value="PBP1_AglR-like"/>
    <property type="match status" value="1"/>
</dbReference>
<evidence type="ECO:0000313" key="5">
    <source>
        <dbReference type="EMBL" id="PCI99566.1"/>
    </source>
</evidence>
<dbReference type="Pfam" id="PF00356">
    <property type="entry name" value="LacI"/>
    <property type="match status" value="1"/>
</dbReference>
<dbReference type="InterPro" id="IPR000843">
    <property type="entry name" value="HTH_LacI"/>
</dbReference>
<name>A0A2A4YXT5_9PROT</name>
<dbReference type="GO" id="GO:0000976">
    <property type="term" value="F:transcription cis-regulatory region binding"/>
    <property type="evidence" value="ECO:0007669"/>
    <property type="project" value="TreeGrafter"/>
</dbReference>
<feature type="domain" description="HTH lacI-type" evidence="4">
    <location>
        <begin position="1"/>
        <end position="55"/>
    </location>
</feature>
<evidence type="ECO:0000256" key="2">
    <source>
        <dbReference type="ARBA" id="ARBA00023125"/>
    </source>
</evidence>
<dbReference type="CDD" id="cd01392">
    <property type="entry name" value="HTH_LacI"/>
    <property type="match status" value="1"/>
</dbReference>
<dbReference type="EMBL" id="NVUS01000015">
    <property type="protein sequence ID" value="PCI99566.1"/>
    <property type="molecule type" value="Genomic_DNA"/>
</dbReference>
<dbReference type="SUPFAM" id="SSF47413">
    <property type="entry name" value="lambda repressor-like DNA-binding domains"/>
    <property type="match status" value="1"/>
</dbReference>
<accession>A0A2A4YXT5</accession>
<sequence length="340" mass="37742">MNLKKLSEMLNLSQTTVSRALNGFPEVKEKTRIRVLEAAEKYNYRPSTLAKSLATGRAMAIGHVLPISKQEMVNPIFTDFISGAGEVYAKQGYHMALTAVTDDNEEAAYREMASKRSVDGVIVHGPRVPDSRIELLQDIGLPFIVHGRAQDTKTDYSWFDINNRSAFKKAAEFLIDFGHQRIALLNGPEHMDFAERRHDGYVDALTKAGIKVNPDFIRNDDMTEPYGYTSTMQLMNTPRPPTAFLVSSIIPALGARRALLDLGLQPGKDVSIITHDDMLSFLKMGGDVPLFTATRSSVRDAGKRCATMLLNQINDPKHKIQHELWEAELIIGASTGPVKS</sequence>